<evidence type="ECO:0008006" key="4">
    <source>
        <dbReference type="Google" id="ProtNLM"/>
    </source>
</evidence>
<accession>H1Y2F9</accession>
<keyword evidence="1" id="KW-1133">Transmembrane helix</keyword>
<feature type="transmembrane region" description="Helical" evidence="1">
    <location>
        <begin position="78"/>
        <end position="100"/>
    </location>
</feature>
<sequence>MHSNNITMENKEEQPGLTDQLKQYIETRIKLARYQAIDKGTSFFANLVTEVFVLLCTALTFFFATLTLAFLLGQLLGAIWMGFGCVTLLYLFLAMIVSAIKDKHLEPRIINFLIKKIFKPKK</sequence>
<proteinExistence type="predicted"/>
<evidence type="ECO:0000313" key="2">
    <source>
        <dbReference type="EMBL" id="EHQ28007.1"/>
    </source>
</evidence>
<reference evidence="2" key="1">
    <citation type="submission" date="2011-09" db="EMBL/GenBank/DDBJ databases">
        <title>The permanent draft genome of Mucilaginibacter paludis DSM 18603.</title>
        <authorList>
            <consortium name="US DOE Joint Genome Institute (JGI-PGF)"/>
            <person name="Lucas S."/>
            <person name="Han J."/>
            <person name="Lapidus A."/>
            <person name="Bruce D."/>
            <person name="Goodwin L."/>
            <person name="Pitluck S."/>
            <person name="Peters L."/>
            <person name="Kyrpides N."/>
            <person name="Mavromatis K."/>
            <person name="Ivanova N."/>
            <person name="Mikhailova N."/>
            <person name="Held B."/>
            <person name="Detter J.C."/>
            <person name="Tapia R."/>
            <person name="Han C."/>
            <person name="Land M."/>
            <person name="Hauser L."/>
            <person name="Markowitz V."/>
            <person name="Cheng J.-F."/>
            <person name="Hugenholtz P."/>
            <person name="Woyke T."/>
            <person name="Wu D."/>
            <person name="Tindall B."/>
            <person name="Brambilla E."/>
            <person name="Klenk H.-P."/>
            <person name="Eisen J.A."/>
        </authorList>
    </citation>
    <scope>NUCLEOTIDE SEQUENCE [LARGE SCALE GENOMIC DNA]</scope>
    <source>
        <strain evidence="2">DSM 18603</strain>
    </source>
</reference>
<dbReference type="Pfam" id="PF07332">
    <property type="entry name" value="Phage_holin_3_6"/>
    <property type="match status" value="1"/>
</dbReference>
<dbReference type="InterPro" id="IPR009937">
    <property type="entry name" value="Phage_holin_3_6"/>
</dbReference>
<keyword evidence="1" id="KW-0812">Transmembrane</keyword>
<evidence type="ECO:0000256" key="1">
    <source>
        <dbReference type="SAM" id="Phobius"/>
    </source>
</evidence>
<keyword evidence="1" id="KW-0472">Membrane</keyword>
<dbReference type="eggNOG" id="ENOG5033623">
    <property type="taxonomic scope" value="Bacteria"/>
</dbReference>
<feature type="transmembrane region" description="Helical" evidence="1">
    <location>
        <begin position="43"/>
        <end position="72"/>
    </location>
</feature>
<dbReference type="Proteomes" id="UP000002774">
    <property type="component" value="Chromosome"/>
</dbReference>
<name>H1Y2F9_9SPHI</name>
<protein>
    <recommendedName>
        <fullName evidence="4">Competence protein</fullName>
    </recommendedName>
</protein>
<dbReference type="STRING" id="714943.Mucpa_3915"/>
<organism evidence="2 3">
    <name type="scientific">Mucilaginibacter paludis DSM 18603</name>
    <dbReference type="NCBI Taxonomy" id="714943"/>
    <lineage>
        <taxon>Bacteria</taxon>
        <taxon>Pseudomonadati</taxon>
        <taxon>Bacteroidota</taxon>
        <taxon>Sphingobacteriia</taxon>
        <taxon>Sphingobacteriales</taxon>
        <taxon>Sphingobacteriaceae</taxon>
        <taxon>Mucilaginibacter</taxon>
    </lineage>
</organism>
<dbReference type="HOGENOM" id="CLU_153095_2_1_10"/>
<dbReference type="EMBL" id="CM001403">
    <property type="protein sequence ID" value="EHQ28007.1"/>
    <property type="molecule type" value="Genomic_DNA"/>
</dbReference>
<dbReference type="AlphaFoldDB" id="H1Y2F9"/>
<gene>
    <name evidence="2" type="ORF">Mucpa_3915</name>
</gene>
<keyword evidence="3" id="KW-1185">Reference proteome</keyword>
<evidence type="ECO:0000313" key="3">
    <source>
        <dbReference type="Proteomes" id="UP000002774"/>
    </source>
</evidence>